<accession>A0ABR6P1X3</accession>
<evidence type="ECO:0000313" key="2">
    <source>
        <dbReference type="Proteomes" id="UP000587579"/>
    </source>
</evidence>
<sequence>MGGMMGGVYLPDARPLAEDEAKARLQSFVDRFAPGAKVRDLMAFSQNYYAQIVDESGRGLGEVLVDRYTGAVYPEPGPNMMWNRGPAGWSAPARYDLEAAKQLAADFLNGFLPGARIMEEQAFSGYYTFDFGRDGIEGMLSINAYTGEVWVHSWHGPFLGEDE</sequence>
<evidence type="ECO:0008006" key="3">
    <source>
        <dbReference type="Google" id="ProtNLM"/>
    </source>
</evidence>
<evidence type="ECO:0000313" key="1">
    <source>
        <dbReference type="EMBL" id="MBB6030003.1"/>
    </source>
</evidence>
<dbReference type="EMBL" id="JACHEZ010000004">
    <property type="protein sequence ID" value="MBB6030003.1"/>
    <property type="molecule type" value="Genomic_DNA"/>
</dbReference>
<comment type="caution">
    <text evidence="1">The sequence shown here is derived from an EMBL/GenBank/DDBJ whole genome shotgun (WGS) entry which is preliminary data.</text>
</comment>
<protein>
    <recommendedName>
        <fullName evidence="3">Peptidase M4</fullName>
    </recommendedName>
</protein>
<name>A0ABR6P1X3_9DEIN</name>
<keyword evidence="2" id="KW-1185">Reference proteome</keyword>
<organism evidence="1 2">
    <name type="scientific">Oceanithermus desulfurans</name>
    <dbReference type="NCBI Taxonomy" id="227924"/>
    <lineage>
        <taxon>Bacteria</taxon>
        <taxon>Thermotogati</taxon>
        <taxon>Deinococcota</taxon>
        <taxon>Deinococci</taxon>
        <taxon>Thermales</taxon>
        <taxon>Thermaceae</taxon>
        <taxon>Oceanithermus</taxon>
    </lineage>
</organism>
<dbReference type="Proteomes" id="UP000587579">
    <property type="component" value="Unassembled WGS sequence"/>
</dbReference>
<reference evidence="1 2" key="1">
    <citation type="submission" date="2020-08" db="EMBL/GenBank/DDBJ databases">
        <title>Genomic Encyclopedia of Type Strains, Phase IV (KMG-IV): sequencing the most valuable type-strain genomes for metagenomic binning, comparative biology and taxonomic classification.</title>
        <authorList>
            <person name="Goeker M."/>
        </authorList>
    </citation>
    <scope>NUCLEOTIDE SEQUENCE [LARGE SCALE GENOMIC DNA]</scope>
    <source>
        <strain evidence="1 2">DSM 15757</strain>
    </source>
</reference>
<gene>
    <name evidence="1" type="ORF">HNQ05_001372</name>
</gene>
<proteinExistence type="predicted"/>